<reference evidence="3" key="1">
    <citation type="submission" date="2022-11" db="EMBL/GenBank/DDBJ databases">
        <title>Centuries of genome instability and evolution in soft-shell clam transmissible cancer (bioRxiv).</title>
        <authorList>
            <person name="Hart S.F.M."/>
            <person name="Yonemitsu M.A."/>
            <person name="Giersch R.M."/>
            <person name="Beal B.F."/>
            <person name="Arriagada G."/>
            <person name="Davis B.W."/>
            <person name="Ostrander E.A."/>
            <person name="Goff S.P."/>
            <person name="Metzger M.J."/>
        </authorList>
    </citation>
    <scope>NUCLEOTIDE SEQUENCE</scope>
    <source>
        <strain evidence="3">MELC-2E11</strain>
        <tissue evidence="3">Siphon/mantle</tissue>
    </source>
</reference>
<feature type="compositionally biased region" description="Basic and acidic residues" evidence="1">
    <location>
        <begin position="298"/>
        <end position="307"/>
    </location>
</feature>
<dbReference type="PANTHER" id="PTHR46785">
    <property type="entry name" value="VON WILLEBRAND FACTOR A DOMAIN-CONTAINING PROTEIN 3B"/>
    <property type="match status" value="1"/>
</dbReference>
<evidence type="ECO:0000259" key="2">
    <source>
        <dbReference type="SMART" id="SM00333"/>
    </source>
</evidence>
<accession>A0ABY7DS85</accession>
<dbReference type="Gene3D" id="2.30.30.140">
    <property type="match status" value="1"/>
</dbReference>
<feature type="domain" description="Tudor" evidence="2">
    <location>
        <begin position="314"/>
        <end position="371"/>
    </location>
</feature>
<dbReference type="Proteomes" id="UP001164746">
    <property type="component" value="Chromosome 3"/>
</dbReference>
<dbReference type="InterPro" id="IPR002999">
    <property type="entry name" value="Tudor"/>
</dbReference>
<name>A0ABY7DS85_MYAAR</name>
<proteinExistence type="predicted"/>
<organism evidence="3 4">
    <name type="scientific">Mya arenaria</name>
    <name type="common">Soft-shell clam</name>
    <dbReference type="NCBI Taxonomy" id="6604"/>
    <lineage>
        <taxon>Eukaryota</taxon>
        <taxon>Metazoa</taxon>
        <taxon>Spiralia</taxon>
        <taxon>Lophotrochozoa</taxon>
        <taxon>Mollusca</taxon>
        <taxon>Bivalvia</taxon>
        <taxon>Autobranchia</taxon>
        <taxon>Heteroconchia</taxon>
        <taxon>Euheterodonta</taxon>
        <taxon>Imparidentia</taxon>
        <taxon>Neoheterodontei</taxon>
        <taxon>Myida</taxon>
        <taxon>Myoidea</taxon>
        <taxon>Myidae</taxon>
        <taxon>Mya</taxon>
    </lineage>
</organism>
<sequence length="631" mass="71473">MATRNLSVIARNQTDGYFYPGYVAGSAPTTNCDIEDDRDVGFLNLRPQTVPAVYVITLGGAVPWPELRLWDYVLTEVRSRTENIERYIPGRVVKLPILPTLANRFFTIRLFNGRKVQKRRRQVVKIGREKYIDIVKTIIDIHRGRSLAVSAPNVSQEVEPEHRRFQNRKVQVPNSWSAMSSACLTSSRGSFSSRFWSARGDMKNKRPFVTRSAHTDRGHSRRSLRILKEVANLQTGASASASSTNVSQKSSSNLSKTKSYSSESFVKSKKSSGSLDSITSSSSSASSSRPSTALSRGAKNENRFSDRNRNNRKEELVSGLEVLARWRDDGWFYYGRINGRAAEGGYEVRDVTGHVENISRDDILLEEEKIFQAIQPGDYVVALHPDYVYSYAPARVESVYSYGANVVFYDDATRNLPWQELYKISAQKYDQSVQYIRECEDSLCNSKAVVWDRITGYFRLNDVESPAGHQAFFLPLQNGSYVKQRAVHIFSVEQLRSITRGRQAWNYVLGPVDGSCTLYLPAQITGPHPLSRPSSRAETPLSAPSSRPGSRLETSMTNNNSRPCSRTDTYFDTPGQRVADFTYSLNFCNGSVTTLETLDFCYYLNADYYKFAVNFYQQNHYSSYEELNKHF</sequence>
<feature type="compositionally biased region" description="Low complexity" evidence="1">
    <location>
        <begin position="237"/>
        <end position="297"/>
    </location>
</feature>
<feature type="region of interest" description="Disordered" evidence="1">
    <location>
        <begin position="527"/>
        <end position="566"/>
    </location>
</feature>
<evidence type="ECO:0000313" key="3">
    <source>
        <dbReference type="EMBL" id="WAQ99963.1"/>
    </source>
</evidence>
<dbReference type="PANTHER" id="PTHR46785:SF1">
    <property type="entry name" value="VON WILLEBRAND FACTOR A DOMAIN-CONTAINING PROTEIN 3B"/>
    <property type="match status" value="1"/>
</dbReference>
<dbReference type="SUPFAM" id="SSF63748">
    <property type="entry name" value="Tudor/PWWP/MBT"/>
    <property type="match status" value="1"/>
</dbReference>
<protein>
    <submittedName>
        <fullName evidence="3">VWA3B-like protein</fullName>
    </submittedName>
</protein>
<keyword evidence="4" id="KW-1185">Reference proteome</keyword>
<evidence type="ECO:0000256" key="1">
    <source>
        <dbReference type="SAM" id="MobiDB-lite"/>
    </source>
</evidence>
<dbReference type="InterPro" id="IPR032770">
    <property type="entry name" value="DUF4537"/>
</dbReference>
<evidence type="ECO:0000313" key="4">
    <source>
        <dbReference type="Proteomes" id="UP001164746"/>
    </source>
</evidence>
<dbReference type="EMBL" id="CP111014">
    <property type="protein sequence ID" value="WAQ99963.1"/>
    <property type="molecule type" value="Genomic_DNA"/>
</dbReference>
<dbReference type="Pfam" id="PF15057">
    <property type="entry name" value="DUF4537"/>
    <property type="match status" value="2"/>
</dbReference>
<feature type="region of interest" description="Disordered" evidence="1">
    <location>
        <begin position="237"/>
        <end position="307"/>
    </location>
</feature>
<feature type="compositionally biased region" description="Polar residues" evidence="1">
    <location>
        <begin position="532"/>
        <end position="566"/>
    </location>
</feature>
<feature type="domain" description="Tudor" evidence="2">
    <location>
        <begin position="372"/>
        <end position="429"/>
    </location>
</feature>
<dbReference type="CDD" id="cd04508">
    <property type="entry name" value="Tudor_SF"/>
    <property type="match status" value="1"/>
</dbReference>
<gene>
    <name evidence="3" type="ORF">MAR_024336</name>
</gene>
<dbReference type="SMART" id="SM00333">
    <property type="entry name" value="TUDOR"/>
    <property type="match status" value="2"/>
</dbReference>